<evidence type="ECO:0000313" key="2">
    <source>
        <dbReference type="EMBL" id="KAJ1084151.1"/>
    </source>
</evidence>
<evidence type="ECO:0000313" key="3">
    <source>
        <dbReference type="Proteomes" id="UP001066276"/>
    </source>
</evidence>
<protein>
    <submittedName>
        <fullName evidence="2">Uncharacterized protein</fullName>
    </submittedName>
</protein>
<feature type="compositionally biased region" description="Polar residues" evidence="1">
    <location>
        <begin position="41"/>
        <end position="51"/>
    </location>
</feature>
<dbReference type="Proteomes" id="UP001066276">
    <property type="component" value="Chromosome 12"/>
</dbReference>
<reference evidence="2" key="1">
    <citation type="journal article" date="2022" name="bioRxiv">
        <title>Sequencing and chromosome-scale assembly of the giantPleurodeles waltlgenome.</title>
        <authorList>
            <person name="Brown T."/>
            <person name="Elewa A."/>
            <person name="Iarovenko S."/>
            <person name="Subramanian E."/>
            <person name="Araus A.J."/>
            <person name="Petzold A."/>
            <person name="Susuki M."/>
            <person name="Suzuki K.-i.T."/>
            <person name="Hayashi T."/>
            <person name="Toyoda A."/>
            <person name="Oliveira C."/>
            <person name="Osipova E."/>
            <person name="Leigh N.D."/>
            <person name="Simon A."/>
            <person name="Yun M.H."/>
        </authorList>
    </citation>
    <scope>NUCLEOTIDE SEQUENCE</scope>
    <source>
        <strain evidence="2">20211129_DDA</strain>
        <tissue evidence="2">Liver</tissue>
    </source>
</reference>
<sequence>MTSRLIRSAALHYERAMRQCEDCLFQASSLVGESLQASEKATTAELQSNKPRNQDPRSPTIRWQLQFTKTDAASQFPRSN</sequence>
<keyword evidence="3" id="KW-1185">Reference proteome</keyword>
<proteinExistence type="predicted"/>
<feature type="region of interest" description="Disordered" evidence="1">
    <location>
        <begin position="41"/>
        <end position="66"/>
    </location>
</feature>
<dbReference type="AlphaFoldDB" id="A0AAV7KXG4"/>
<comment type="caution">
    <text evidence="2">The sequence shown here is derived from an EMBL/GenBank/DDBJ whole genome shotgun (WGS) entry which is preliminary data.</text>
</comment>
<evidence type="ECO:0000256" key="1">
    <source>
        <dbReference type="SAM" id="MobiDB-lite"/>
    </source>
</evidence>
<dbReference type="EMBL" id="JANPWB010000016">
    <property type="protein sequence ID" value="KAJ1084151.1"/>
    <property type="molecule type" value="Genomic_DNA"/>
</dbReference>
<organism evidence="2 3">
    <name type="scientific">Pleurodeles waltl</name>
    <name type="common">Iberian ribbed newt</name>
    <dbReference type="NCBI Taxonomy" id="8319"/>
    <lineage>
        <taxon>Eukaryota</taxon>
        <taxon>Metazoa</taxon>
        <taxon>Chordata</taxon>
        <taxon>Craniata</taxon>
        <taxon>Vertebrata</taxon>
        <taxon>Euteleostomi</taxon>
        <taxon>Amphibia</taxon>
        <taxon>Batrachia</taxon>
        <taxon>Caudata</taxon>
        <taxon>Salamandroidea</taxon>
        <taxon>Salamandridae</taxon>
        <taxon>Pleurodelinae</taxon>
        <taxon>Pleurodeles</taxon>
    </lineage>
</organism>
<gene>
    <name evidence="2" type="ORF">NDU88_004304</name>
</gene>
<name>A0AAV7KXG4_PLEWA</name>
<accession>A0AAV7KXG4</accession>